<dbReference type="EMBL" id="UOFB01000150">
    <property type="protein sequence ID" value="VAW46585.1"/>
    <property type="molecule type" value="Genomic_DNA"/>
</dbReference>
<name>A0A3B0VSG3_9ZZZZ</name>
<evidence type="ECO:0000313" key="2">
    <source>
        <dbReference type="EMBL" id="VAW46585.1"/>
    </source>
</evidence>
<reference evidence="2" key="1">
    <citation type="submission" date="2018-06" db="EMBL/GenBank/DDBJ databases">
        <authorList>
            <person name="Zhirakovskaya E."/>
        </authorList>
    </citation>
    <scope>NUCLEOTIDE SEQUENCE</scope>
</reference>
<feature type="non-terminal residue" evidence="2">
    <location>
        <position position="1"/>
    </location>
</feature>
<accession>A0A3B0VSG3</accession>
<feature type="region of interest" description="Disordered" evidence="1">
    <location>
        <begin position="1"/>
        <end position="33"/>
    </location>
</feature>
<organism evidence="2">
    <name type="scientific">hydrothermal vent metagenome</name>
    <dbReference type="NCBI Taxonomy" id="652676"/>
    <lineage>
        <taxon>unclassified sequences</taxon>
        <taxon>metagenomes</taxon>
        <taxon>ecological metagenomes</taxon>
    </lineage>
</organism>
<evidence type="ECO:0000256" key="1">
    <source>
        <dbReference type="SAM" id="MobiDB-lite"/>
    </source>
</evidence>
<sequence length="48" mass="5284">KNSEFRSKGVNPSEASRNEHNPSLTDKIGKKRAGIELFNGEIATNGRK</sequence>
<gene>
    <name evidence="2" type="ORF">MNBD_GAMMA04-257</name>
</gene>
<dbReference type="AlphaFoldDB" id="A0A3B0VSG3"/>
<proteinExistence type="predicted"/>
<protein>
    <submittedName>
        <fullName evidence="2">Uncharacterized protein</fullName>
    </submittedName>
</protein>